<dbReference type="Gene3D" id="3.30.43.10">
    <property type="entry name" value="Uridine Diphospho-n-acetylenolpyruvylglucosamine Reductase, domain 2"/>
    <property type="match status" value="1"/>
</dbReference>
<keyword evidence="2" id="KW-0274">FAD</keyword>
<evidence type="ECO:0000313" key="5">
    <source>
        <dbReference type="EMBL" id="SMX54096.1"/>
    </source>
</evidence>
<keyword evidence="1" id="KW-0285">Flavoprotein</keyword>
<dbReference type="AlphaFoldDB" id="A0A1Y6K3G0"/>
<evidence type="ECO:0000259" key="4">
    <source>
        <dbReference type="PROSITE" id="PS51387"/>
    </source>
</evidence>
<dbReference type="InterPro" id="IPR002346">
    <property type="entry name" value="Mopterin_DH_FAD-bd"/>
</dbReference>
<dbReference type="Pfam" id="PF00941">
    <property type="entry name" value="FAD_binding_5"/>
    <property type="match status" value="1"/>
</dbReference>
<evidence type="ECO:0000256" key="2">
    <source>
        <dbReference type="ARBA" id="ARBA00022827"/>
    </source>
</evidence>
<dbReference type="PROSITE" id="PS51387">
    <property type="entry name" value="FAD_PCMH"/>
    <property type="match status" value="1"/>
</dbReference>
<dbReference type="GO" id="GO:0016491">
    <property type="term" value="F:oxidoreductase activity"/>
    <property type="evidence" value="ECO:0007669"/>
    <property type="project" value="UniProtKB-KW"/>
</dbReference>
<dbReference type="SUPFAM" id="SSF56176">
    <property type="entry name" value="FAD-binding/transporter-associated domain-like"/>
    <property type="match status" value="1"/>
</dbReference>
<feature type="domain" description="FAD-binding PCMH-type" evidence="4">
    <location>
        <begin position="1"/>
        <end position="162"/>
    </location>
</feature>
<dbReference type="Gene3D" id="3.30.465.10">
    <property type="match status" value="1"/>
</dbReference>
<accession>A0A1Y6K3G0</accession>
<evidence type="ECO:0000256" key="3">
    <source>
        <dbReference type="ARBA" id="ARBA00023002"/>
    </source>
</evidence>
<dbReference type="PANTHER" id="PTHR42659">
    <property type="entry name" value="XANTHINE DEHYDROGENASE SUBUNIT C-RELATED"/>
    <property type="match status" value="1"/>
</dbReference>
<dbReference type="GO" id="GO:0071949">
    <property type="term" value="F:FAD binding"/>
    <property type="evidence" value="ECO:0007669"/>
    <property type="project" value="InterPro"/>
</dbReference>
<protein>
    <submittedName>
        <fullName evidence="5">Oxidoreductase</fullName>
    </submittedName>
</protein>
<dbReference type="InterPro" id="IPR051312">
    <property type="entry name" value="Diverse_Substr_Oxidored"/>
</dbReference>
<dbReference type="Proteomes" id="UP000195514">
    <property type="component" value="Chromosome I"/>
</dbReference>
<keyword evidence="3" id="KW-0560">Oxidoreductase</keyword>
<dbReference type="EMBL" id="LT859958">
    <property type="protein sequence ID" value="SMX54096.1"/>
    <property type="molecule type" value="Genomic_DNA"/>
</dbReference>
<dbReference type="KEGG" id="abat:CFX1CAM_1031"/>
<keyword evidence="6" id="KW-1185">Reference proteome</keyword>
<organism evidence="5 6">
    <name type="scientific">Candidatus Brevifilum fermentans</name>
    <dbReference type="NCBI Taxonomy" id="1986204"/>
    <lineage>
        <taxon>Bacteria</taxon>
        <taxon>Bacillati</taxon>
        <taxon>Chloroflexota</taxon>
        <taxon>Anaerolineae</taxon>
        <taxon>Anaerolineales</taxon>
        <taxon>Anaerolineaceae</taxon>
        <taxon>Candidatus Brevifilum</taxon>
    </lineage>
</organism>
<dbReference type="InterPro" id="IPR036683">
    <property type="entry name" value="CO_DH_flav_C_dom_sf"/>
</dbReference>
<dbReference type="SUPFAM" id="SSF55447">
    <property type="entry name" value="CO dehydrogenase flavoprotein C-terminal domain-like"/>
    <property type="match status" value="1"/>
</dbReference>
<dbReference type="InterPro" id="IPR016166">
    <property type="entry name" value="FAD-bd_PCMH"/>
</dbReference>
<evidence type="ECO:0000256" key="1">
    <source>
        <dbReference type="ARBA" id="ARBA00022630"/>
    </source>
</evidence>
<reference evidence="6" key="1">
    <citation type="submission" date="2017-05" db="EMBL/GenBank/DDBJ databases">
        <authorList>
            <person name="Kirkegaard R."/>
            <person name="Mcilroy J S."/>
        </authorList>
    </citation>
    <scope>NUCLEOTIDE SEQUENCE [LARGE SCALE GENOMIC DNA]</scope>
</reference>
<dbReference type="InterPro" id="IPR016167">
    <property type="entry name" value="FAD-bd_PCMH_sub1"/>
</dbReference>
<proteinExistence type="predicted"/>
<dbReference type="PANTHER" id="PTHR42659:SF2">
    <property type="entry name" value="XANTHINE DEHYDROGENASE SUBUNIT C-RELATED"/>
    <property type="match status" value="1"/>
</dbReference>
<gene>
    <name evidence="5" type="ORF">CFX1CAM_1031</name>
</gene>
<dbReference type="RefSeq" id="WP_087861973.1">
    <property type="nucleotide sequence ID" value="NZ_LT859958.1"/>
</dbReference>
<name>A0A1Y6K3G0_9CHLR</name>
<evidence type="ECO:0000313" key="6">
    <source>
        <dbReference type="Proteomes" id="UP000195514"/>
    </source>
</evidence>
<dbReference type="InterPro" id="IPR016169">
    <property type="entry name" value="FAD-bd_PCMH_sub2"/>
</dbReference>
<dbReference type="OrthoDB" id="161279at2"/>
<sequence length="257" mass="27651">MIGEYFRPNTVEEALLLLTEKGKIRKPLGGGTSLSRQVSQHFDVVDLQNVGLDRIEERGQNLVAGATLRFDMLLAHPGVHPEIKRAIRIDASENSRNMATLGGWLVNSDGRSLTTTALLAMDANLTWEPEAVQIRLGDWLPLRSQNQPGVLITEVAWTMGATLVFEYVARSPKDRPIMIVAMAQWGSGRTRVALGGFGDAPIIAVDGIGADGVDVASRSACLDAGDQWASAEYRSEVAAKLAVRCAARMDAIRGSGA</sequence>
<dbReference type="InterPro" id="IPR036318">
    <property type="entry name" value="FAD-bd_PCMH-like_sf"/>
</dbReference>